<dbReference type="GO" id="GO:0006281">
    <property type="term" value="P:DNA repair"/>
    <property type="evidence" value="ECO:0007669"/>
    <property type="project" value="InterPro"/>
</dbReference>
<sequence>MLWLALHFPSLPLDALALNLTPTQPEPWAVVEAAGRIERVVVCNQAADALGIKAGQRSATAQALAANLRLAPRQPAQEQALLDNLAAWSLQFTPTVCLDPPAGLLLEIGGCLTYFKGLPRLRRLIAKRLAKQGLRARQGIAPTPLLASWLAQLGQAEPILPGQLSPTVLQALPLARLPLSAEIRHGLHALGLRQAGELLSLPRDSLDKRFGPGLSLQLDRALGLRPDPRKHFVAADCFSRRIELNWATDQVEALGFVAKRLLTELAGFLQGRGLGVQQLLFRLQHEDKHSSEFHVGLGKPTRSAEAMLAISRERLARLSLAAPVEGVTLQADRLHRLDGAPLDLFGDAGQAADFDLLHARLVARLGESAVRGLATVDDHRPEYAWQARTRAGPTPPPVQGERPTWLLPEPLPLTSHAGQPWHGGPLRLLDRAERIESGWWDGDTLARDYHQAEDPSGQRYWIYRLRGEGRWFLHGQFA</sequence>
<dbReference type="AlphaFoldDB" id="A0A516SGD1"/>
<accession>A0A516SGD1</accession>
<dbReference type="OrthoDB" id="625722at2"/>
<evidence type="ECO:0000313" key="4">
    <source>
        <dbReference type="Proteomes" id="UP000317550"/>
    </source>
</evidence>
<evidence type="ECO:0000313" key="3">
    <source>
        <dbReference type="EMBL" id="QDQ27192.1"/>
    </source>
</evidence>
<dbReference type="PANTHER" id="PTHR35369">
    <property type="entry name" value="BLR3025 PROTEIN-RELATED"/>
    <property type="match status" value="1"/>
</dbReference>
<dbReference type="RefSeq" id="WP_144278585.1">
    <property type="nucleotide sequence ID" value="NZ_CP041730.1"/>
</dbReference>
<evidence type="ECO:0000256" key="1">
    <source>
        <dbReference type="ARBA" id="ARBA00022763"/>
    </source>
</evidence>
<dbReference type="KEGG" id="cari:FNU76_12925"/>
<dbReference type="PANTHER" id="PTHR35369:SF2">
    <property type="entry name" value="BLR3025 PROTEIN"/>
    <property type="match status" value="1"/>
</dbReference>
<dbReference type="CDD" id="cd03468">
    <property type="entry name" value="PolY_like"/>
    <property type="match status" value="1"/>
</dbReference>
<reference evidence="4" key="1">
    <citation type="submission" date="2019-07" db="EMBL/GenBank/DDBJ databases">
        <title>Chitinimonas sp. nov., isolated from Ny-Alesund, arctica soil.</title>
        <authorList>
            <person name="Xu Q."/>
            <person name="Peng F."/>
        </authorList>
    </citation>
    <scope>NUCLEOTIDE SEQUENCE [LARGE SCALE GENOMIC DNA]</scope>
    <source>
        <strain evidence="4">R3-44</strain>
    </source>
</reference>
<dbReference type="InterPro" id="IPR001126">
    <property type="entry name" value="UmuC"/>
</dbReference>
<keyword evidence="1" id="KW-0227">DNA damage</keyword>
<organism evidence="3 4">
    <name type="scientific">Chitinimonas arctica</name>
    <dbReference type="NCBI Taxonomy" id="2594795"/>
    <lineage>
        <taxon>Bacteria</taxon>
        <taxon>Pseudomonadati</taxon>
        <taxon>Pseudomonadota</taxon>
        <taxon>Betaproteobacteria</taxon>
        <taxon>Neisseriales</taxon>
        <taxon>Chitinibacteraceae</taxon>
        <taxon>Chitinimonas</taxon>
    </lineage>
</organism>
<dbReference type="Proteomes" id="UP000317550">
    <property type="component" value="Chromosome"/>
</dbReference>
<gene>
    <name evidence="3" type="ORF">FNU76_12925</name>
</gene>
<dbReference type="SUPFAM" id="SSF56672">
    <property type="entry name" value="DNA/RNA polymerases"/>
    <property type="match status" value="1"/>
</dbReference>
<dbReference type="EMBL" id="CP041730">
    <property type="protein sequence ID" value="QDQ27192.1"/>
    <property type="molecule type" value="Genomic_DNA"/>
</dbReference>
<feature type="domain" description="UmuC" evidence="2">
    <location>
        <begin position="26"/>
        <end position="148"/>
    </location>
</feature>
<name>A0A516SGD1_9NEIS</name>
<dbReference type="Pfam" id="PF00817">
    <property type="entry name" value="IMS"/>
    <property type="match status" value="1"/>
</dbReference>
<evidence type="ECO:0000259" key="2">
    <source>
        <dbReference type="Pfam" id="PF00817"/>
    </source>
</evidence>
<dbReference type="InterPro" id="IPR050356">
    <property type="entry name" value="SulA_CellDiv_inhibitor"/>
</dbReference>
<protein>
    <submittedName>
        <fullName evidence="3">DNA polymerase Y family protein</fullName>
    </submittedName>
</protein>
<dbReference type="InterPro" id="IPR043502">
    <property type="entry name" value="DNA/RNA_pol_sf"/>
</dbReference>
<keyword evidence="4" id="KW-1185">Reference proteome</keyword>
<proteinExistence type="predicted"/>